<feature type="region of interest" description="Disordered" evidence="1">
    <location>
        <begin position="153"/>
        <end position="205"/>
    </location>
</feature>
<dbReference type="EMBL" id="JANPWB010000011">
    <property type="protein sequence ID" value="KAJ1127028.1"/>
    <property type="molecule type" value="Genomic_DNA"/>
</dbReference>
<gene>
    <name evidence="2" type="ORF">NDU88_005434</name>
</gene>
<name>A0AAV7PFH8_PLEWA</name>
<protein>
    <submittedName>
        <fullName evidence="2">Uncharacterized protein</fullName>
    </submittedName>
</protein>
<keyword evidence="3" id="KW-1185">Reference proteome</keyword>
<proteinExistence type="predicted"/>
<feature type="compositionally biased region" description="Pro residues" evidence="1">
    <location>
        <begin position="17"/>
        <end position="30"/>
    </location>
</feature>
<evidence type="ECO:0000256" key="1">
    <source>
        <dbReference type="SAM" id="MobiDB-lite"/>
    </source>
</evidence>
<comment type="caution">
    <text evidence="2">The sequence shown here is derived from an EMBL/GenBank/DDBJ whole genome shotgun (WGS) entry which is preliminary data.</text>
</comment>
<evidence type="ECO:0000313" key="3">
    <source>
        <dbReference type="Proteomes" id="UP001066276"/>
    </source>
</evidence>
<evidence type="ECO:0000313" key="2">
    <source>
        <dbReference type="EMBL" id="KAJ1127028.1"/>
    </source>
</evidence>
<dbReference type="Proteomes" id="UP001066276">
    <property type="component" value="Chromosome 7"/>
</dbReference>
<accession>A0AAV7PFH8</accession>
<sequence>MPTSYALPRLRHTDPPAFGPPPHAAAPPRGPARGSGSRGRGAAPLPQTAGVSSRHRRAPESPRLQPGWLGSDVSPRSPLVVPDEPIVARSSSSLRPPCLGNHDSGCQLVEYRSITKIRSTVPGAVSTGTARLRGSDGERCVTLSPGHHRIGCDATPGPSRSSCFWQSGSRTGPLQQRRRRGPLQDGDATPRRVSQSRPGAQQARREAALQVGAAYRPARAHCVTT</sequence>
<organism evidence="2 3">
    <name type="scientific">Pleurodeles waltl</name>
    <name type="common">Iberian ribbed newt</name>
    <dbReference type="NCBI Taxonomy" id="8319"/>
    <lineage>
        <taxon>Eukaryota</taxon>
        <taxon>Metazoa</taxon>
        <taxon>Chordata</taxon>
        <taxon>Craniata</taxon>
        <taxon>Vertebrata</taxon>
        <taxon>Euteleostomi</taxon>
        <taxon>Amphibia</taxon>
        <taxon>Batrachia</taxon>
        <taxon>Caudata</taxon>
        <taxon>Salamandroidea</taxon>
        <taxon>Salamandridae</taxon>
        <taxon>Pleurodelinae</taxon>
        <taxon>Pleurodeles</taxon>
    </lineage>
</organism>
<dbReference type="AlphaFoldDB" id="A0AAV7PFH8"/>
<feature type="region of interest" description="Disordered" evidence="1">
    <location>
        <begin position="1"/>
        <end position="77"/>
    </location>
</feature>
<feature type="compositionally biased region" description="Low complexity" evidence="1">
    <location>
        <begin position="31"/>
        <end position="44"/>
    </location>
</feature>
<reference evidence="2" key="1">
    <citation type="journal article" date="2022" name="bioRxiv">
        <title>Sequencing and chromosome-scale assembly of the giantPleurodeles waltlgenome.</title>
        <authorList>
            <person name="Brown T."/>
            <person name="Elewa A."/>
            <person name="Iarovenko S."/>
            <person name="Subramanian E."/>
            <person name="Araus A.J."/>
            <person name="Petzold A."/>
            <person name="Susuki M."/>
            <person name="Suzuki K.-i.T."/>
            <person name="Hayashi T."/>
            <person name="Toyoda A."/>
            <person name="Oliveira C."/>
            <person name="Osipova E."/>
            <person name="Leigh N.D."/>
            <person name="Simon A."/>
            <person name="Yun M.H."/>
        </authorList>
    </citation>
    <scope>NUCLEOTIDE SEQUENCE</scope>
    <source>
        <strain evidence="2">20211129_DDA</strain>
        <tissue evidence="2">Liver</tissue>
    </source>
</reference>
<feature type="compositionally biased region" description="Polar residues" evidence="1">
    <location>
        <begin position="158"/>
        <end position="170"/>
    </location>
</feature>